<evidence type="ECO:0000313" key="2">
    <source>
        <dbReference type="Proteomes" id="UP000010321"/>
    </source>
</evidence>
<reference evidence="1 2" key="1">
    <citation type="submission" date="2011-02" db="EMBL/GenBank/DDBJ databases">
        <authorList>
            <person name="Weinstock G."/>
            <person name="Sodergren E."/>
            <person name="Clifton S."/>
            <person name="Fulton L."/>
            <person name="Fulton B."/>
            <person name="Courtney L."/>
            <person name="Fronick C."/>
            <person name="Harrison M."/>
            <person name="Strong C."/>
            <person name="Farmer C."/>
            <person name="Delahaunty K."/>
            <person name="Markovic C."/>
            <person name="Hall O."/>
            <person name="Minx P."/>
            <person name="Tomlinson C."/>
            <person name="Mitreva M."/>
            <person name="Hou S."/>
            <person name="Chen J."/>
            <person name="Wollam A."/>
            <person name="Pepin K.H."/>
            <person name="Johnson M."/>
            <person name="Bhonagiri V."/>
            <person name="Zhang X."/>
            <person name="Suruliraj S."/>
            <person name="Warren W."/>
            <person name="Chinwalla A."/>
            <person name="Mardis E.R."/>
            <person name="Wilson R.K."/>
        </authorList>
    </citation>
    <scope>NUCLEOTIDE SEQUENCE [LARGE SCALE GENOMIC DNA]</scope>
    <source>
        <strain evidence="1 2">YIT 12056</strain>
    </source>
</reference>
<proteinExistence type="predicted"/>
<dbReference type="EMBL" id="AFBM01000019">
    <property type="protein sequence ID" value="EGF51751.1"/>
    <property type="molecule type" value="Genomic_DNA"/>
</dbReference>
<comment type="caution">
    <text evidence="1">The sequence shown here is derived from an EMBL/GenBank/DDBJ whole genome shotgun (WGS) entry which is preliminary data.</text>
</comment>
<evidence type="ECO:0000313" key="1">
    <source>
        <dbReference type="EMBL" id="EGF51751.1"/>
    </source>
</evidence>
<protein>
    <submittedName>
        <fullName evidence="1">Uncharacterized protein</fullName>
    </submittedName>
</protein>
<name>A0ABP2KQZ6_9BACE</name>
<dbReference type="Proteomes" id="UP000010321">
    <property type="component" value="Unassembled WGS sequence"/>
</dbReference>
<keyword evidence="2" id="KW-1185">Reference proteome</keyword>
<accession>A0ABP2KQZ6</accession>
<organism evidence="1 2">
    <name type="scientific">Bacteroides clarus YIT 12056</name>
    <dbReference type="NCBI Taxonomy" id="762984"/>
    <lineage>
        <taxon>Bacteria</taxon>
        <taxon>Pseudomonadati</taxon>
        <taxon>Bacteroidota</taxon>
        <taxon>Bacteroidia</taxon>
        <taxon>Bacteroidales</taxon>
        <taxon>Bacteroidaceae</taxon>
        <taxon>Bacteroides</taxon>
    </lineage>
</organism>
<gene>
    <name evidence="1" type="ORF">HMPREF9445_01757</name>
</gene>
<sequence>MTAHFATKPYYRKKMTGSTTLAETEPANTKRKEINPSSFFMCL</sequence>